<gene>
    <name evidence="5" type="ORF">ACFHYQ_18705</name>
</gene>
<keyword evidence="6" id="KW-1185">Reference proteome</keyword>
<organism evidence="5 6">
    <name type="scientific">Sphaerimonospora cavernae</name>
    <dbReference type="NCBI Taxonomy" id="1740611"/>
    <lineage>
        <taxon>Bacteria</taxon>
        <taxon>Bacillati</taxon>
        <taxon>Actinomycetota</taxon>
        <taxon>Actinomycetes</taxon>
        <taxon>Streptosporangiales</taxon>
        <taxon>Streptosporangiaceae</taxon>
        <taxon>Sphaerimonospora</taxon>
    </lineage>
</organism>
<evidence type="ECO:0000259" key="4">
    <source>
        <dbReference type="Pfam" id="PF01814"/>
    </source>
</evidence>
<name>A0ABV6U786_9ACTN</name>
<dbReference type="RefSeq" id="WP_394302451.1">
    <property type="nucleotide sequence ID" value="NZ_JBHMQT010000040.1"/>
</dbReference>
<protein>
    <submittedName>
        <fullName evidence="5">Nitroreductase/quinone reductase family protein</fullName>
    </submittedName>
</protein>
<evidence type="ECO:0000313" key="5">
    <source>
        <dbReference type="EMBL" id="MFC0864328.1"/>
    </source>
</evidence>
<comment type="caution">
    <text evidence="5">The sequence shown here is derived from an EMBL/GenBank/DDBJ whole genome shotgun (WGS) entry which is preliminary data.</text>
</comment>
<proteinExistence type="inferred from homology"/>
<evidence type="ECO:0000256" key="2">
    <source>
        <dbReference type="ARBA" id="ARBA00049106"/>
    </source>
</evidence>
<dbReference type="Proteomes" id="UP001589870">
    <property type="component" value="Unassembled WGS sequence"/>
</dbReference>
<dbReference type="Pfam" id="PF04075">
    <property type="entry name" value="F420H2_quin_red"/>
    <property type="match status" value="1"/>
</dbReference>
<dbReference type="SUPFAM" id="SSF50475">
    <property type="entry name" value="FMN-binding split barrel"/>
    <property type="match status" value="1"/>
</dbReference>
<feature type="compositionally biased region" description="Low complexity" evidence="3">
    <location>
        <begin position="1"/>
        <end position="15"/>
    </location>
</feature>
<evidence type="ECO:0000313" key="6">
    <source>
        <dbReference type="Proteomes" id="UP001589870"/>
    </source>
</evidence>
<sequence length="318" mass="35694">MSQAQNQPKAQPQNPYLRAEPHISEFNRPIVEEFRANGGRVGGPFEGGDLLLLTTVGAKSGREHTTPLGYVREGDRLLVVASAGGSPRHPAWYHNLLEHPMVEVEVGTETFGAIAVPAEGAERDRLFEEIVRVAPGYADYQVGVERRLPVVALERSFTEAGPDEIANLADKLVEIHRWLRDQLRRVRAEADAYFAEREAGDVRPVGLNLQLRQHCLAFCESLHFHHTGEDAQLLPEMERRHPHLREAIGRLRAEHRTVDRIRGELERLLADVTTADPDRFRAELDRMTGELEAHLDFEEETLIPVLAAIPFPPEPPGV</sequence>
<dbReference type="PANTHER" id="PTHR39428">
    <property type="entry name" value="F420H(2)-DEPENDENT QUINONE REDUCTASE RV1261C"/>
    <property type="match status" value="1"/>
</dbReference>
<reference evidence="5 6" key="1">
    <citation type="submission" date="2024-09" db="EMBL/GenBank/DDBJ databases">
        <authorList>
            <person name="Sun Q."/>
            <person name="Mori K."/>
        </authorList>
    </citation>
    <scope>NUCLEOTIDE SEQUENCE [LARGE SCALE GENOMIC DNA]</scope>
    <source>
        <strain evidence="5 6">TBRC 1851</strain>
    </source>
</reference>
<evidence type="ECO:0000256" key="1">
    <source>
        <dbReference type="ARBA" id="ARBA00008710"/>
    </source>
</evidence>
<dbReference type="CDD" id="cd12108">
    <property type="entry name" value="Hr-like"/>
    <property type="match status" value="1"/>
</dbReference>
<dbReference type="Gene3D" id="2.30.110.10">
    <property type="entry name" value="Electron Transport, Fmn-binding Protein, Chain A"/>
    <property type="match status" value="1"/>
</dbReference>
<dbReference type="Pfam" id="PF01814">
    <property type="entry name" value="Hemerythrin"/>
    <property type="match status" value="1"/>
</dbReference>
<dbReference type="NCBIfam" id="TIGR00026">
    <property type="entry name" value="hi_GC_TIGR00026"/>
    <property type="match status" value="1"/>
</dbReference>
<dbReference type="PANTHER" id="PTHR39428:SF1">
    <property type="entry name" value="F420H(2)-DEPENDENT QUINONE REDUCTASE RV1261C"/>
    <property type="match status" value="1"/>
</dbReference>
<dbReference type="InterPro" id="IPR012312">
    <property type="entry name" value="Hemerythrin-like"/>
</dbReference>
<dbReference type="InterPro" id="IPR004378">
    <property type="entry name" value="F420H2_quin_Rdtase"/>
</dbReference>
<accession>A0ABV6U786</accession>
<comment type="catalytic activity">
    <reaction evidence="2">
        <text>oxidized coenzyme F420-(gamma-L-Glu)(n) + a quinol + H(+) = reduced coenzyme F420-(gamma-L-Glu)(n) + a quinone</text>
        <dbReference type="Rhea" id="RHEA:39663"/>
        <dbReference type="Rhea" id="RHEA-COMP:12939"/>
        <dbReference type="Rhea" id="RHEA-COMP:14378"/>
        <dbReference type="ChEBI" id="CHEBI:15378"/>
        <dbReference type="ChEBI" id="CHEBI:24646"/>
        <dbReference type="ChEBI" id="CHEBI:132124"/>
        <dbReference type="ChEBI" id="CHEBI:133980"/>
        <dbReference type="ChEBI" id="CHEBI:139511"/>
    </reaction>
</comment>
<comment type="similarity">
    <text evidence="1">Belongs to the F420H(2)-dependent quinone reductase family.</text>
</comment>
<dbReference type="Gene3D" id="1.20.120.520">
    <property type="entry name" value="nmb1532 protein domain like"/>
    <property type="match status" value="1"/>
</dbReference>
<feature type="region of interest" description="Disordered" evidence="3">
    <location>
        <begin position="1"/>
        <end position="21"/>
    </location>
</feature>
<evidence type="ECO:0000256" key="3">
    <source>
        <dbReference type="SAM" id="MobiDB-lite"/>
    </source>
</evidence>
<dbReference type="EMBL" id="JBHMQT010000040">
    <property type="protein sequence ID" value="MFC0864328.1"/>
    <property type="molecule type" value="Genomic_DNA"/>
</dbReference>
<feature type="domain" description="Hemerythrin-like" evidence="4">
    <location>
        <begin position="169"/>
        <end position="306"/>
    </location>
</feature>
<dbReference type="InterPro" id="IPR012349">
    <property type="entry name" value="Split_barrel_FMN-bd"/>
</dbReference>